<name>A0AA40GGB5_9HYME</name>
<reference evidence="1" key="1">
    <citation type="submission" date="2021-10" db="EMBL/GenBank/DDBJ databases">
        <title>Melipona bicolor Genome sequencing and assembly.</title>
        <authorList>
            <person name="Araujo N.S."/>
            <person name="Arias M.C."/>
        </authorList>
    </citation>
    <scope>NUCLEOTIDE SEQUENCE</scope>
    <source>
        <strain evidence="1">USP_2M_L1-L4_2017</strain>
        <tissue evidence="1">Whole body</tissue>
    </source>
</reference>
<protein>
    <submittedName>
        <fullName evidence="1">Uncharacterized protein</fullName>
    </submittedName>
</protein>
<proteinExistence type="predicted"/>
<evidence type="ECO:0000313" key="2">
    <source>
        <dbReference type="Proteomes" id="UP001177670"/>
    </source>
</evidence>
<sequence>MAKKQNYSEYRLRIAEGLLQTVQDYNRRGPLSSGNIPMRLQAQHWGHFPKHIDPMRLKKNPTRACKVCTKHKKRSETT</sequence>
<gene>
    <name evidence="1" type="ORF">K0M31_001850</name>
</gene>
<keyword evidence="2" id="KW-1185">Reference proteome</keyword>
<accession>A0AA40GGB5</accession>
<dbReference type="AlphaFoldDB" id="A0AA40GGB5"/>
<comment type="caution">
    <text evidence="1">The sequence shown here is derived from an EMBL/GenBank/DDBJ whole genome shotgun (WGS) entry which is preliminary data.</text>
</comment>
<organism evidence="1 2">
    <name type="scientific">Melipona bicolor</name>
    <dbReference type="NCBI Taxonomy" id="60889"/>
    <lineage>
        <taxon>Eukaryota</taxon>
        <taxon>Metazoa</taxon>
        <taxon>Ecdysozoa</taxon>
        <taxon>Arthropoda</taxon>
        <taxon>Hexapoda</taxon>
        <taxon>Insecta</taxon>
        <taxon>Pterygota</taxon>
        <taxon>Neoptera</taxon>
        <taxon>Endopterygota</taxon>
        <taxon>Hymenoptera</taxon>
        <taxon>Apocrita</taxon>
        <taxon>Aculeata</taxon>
        <taxon>Apoidea</taxon>
        <taxon>Anthophila</taxon>
        <taxon>Apidae</taxon>
        <taxon>Melipona</taxon>
    </lineage>
</organism>
<dbReference type="Proteomes" id="UP001177670">
    <property type="component" value="Unassembled WGS sequence"/>
</dbReference>
<dbReference type="EMBL" id="JAHYIQ010000001">
    <property type="protein sequence ID" value="KAK1137338.1"/>
    <property type="molecule type" value="Genomic_DNA"/>
</dbReference>
<evidence type="ECO:0000313" key="1">
    <source>
        <dbReference type="EMBL" id="KAK1137338.1"/>
    </source>
</evidence>